<name>A0A0D9SB51_CHLSB</name>
<dbReference type="eggNOG" id="ENOG502TEMJ">
    <property type="taxonomic scope" value="Eukaryota"/>
</dbReference>
<sequence>MPVNPRAPPPARSFSSPPSLGGMGWGVFCFHYCTPSPKDNGTTLLHSALPQTGDRSCSSPG</sequence>
<protein>
    <submittedName>
        <fullName evidence="2">Uncharacterized protein</fullName>
    </submittedName>
</protein>
<reference evidence="2 3" key="1">
    <citation type="submission" date="2014-03" db="EMBL/GenBank/DDBJ databases">
        <authorList>
            <person name="Warren W."/>
            <person name="Wilson R.K."/>
        </authorList>
    </citation>
    <scope>NUCLEOTIDE SEQUENCE</scope>
</reference>
<dbReference type="AlphaFoldDB" id="A0A0D9SB51"/>
<organism evidence="2 3">
    <name type="scientific">Chlorocebus sabaeus</name>
    <name type="common">Green monkey</name>
    <name type="synonym">Simia sabaea</name>
    <dbReference type="NCBI Taxonomy" id="60711"/>
    <lineage>
        <taxon>Eukaryota</taxon>
        <taxon>Metazoa</taxon>
        <taxon>Chordata</taxon>
        <taxon>Craniata</taxon>
        <taxon>Vertebrata</taxon>
        <taxon>Euteleostomi</taxon>
        <taxon>Mammalia</taxon>
        <taxon>Eutheria</taxon>
        <taxon>Euarchontoglires</taxon>
        <taxon>Primates</taxon>
        <taxon>Haplorrhini</taxon>
        <taxon>Catarrhini</taxon>
        <taxon>Cercopithecidae</taxon>
        <taxon>Cercopithecinae</taxon>
        <taxon>Chlorocebus</taxon>
    </lineage>
</organism>
<dbReference type="Proteomes" id="UP000029965">
    <property type="component" value="Chromosome 8"/>
</dbReference>
<dbReference type="Bgee" id="ENSCSAG00000018553">
    <property type="expression patterns" value="Expressed in pituitary gland and 4 other cell types or tissues"/>
</dbReference>
<keyword evidence="3" id="KW-1185">Reference proteome</keyword>
<evidence type="ECO:0000256" key="1">
    <source>
        <dbReference type="SAM" id="MobiDB-lite"/>
    </source>
</evidence>
<reference evidence="2" key="2">
    <citation type="submission" date="2025-08" db="UniProtKB">
        <authorList>
            <consortium name="Ensembl"/>
        </authorList>
    </citation>
    <scope>IDENTIFICATION</scope>
</reference>
<accession>A0A0D9SB51</accession>
<proteinExistence type="predicted"/>
<dbReference type="Ensembl" id="ENSCSAT00000018643.1">
    <property type="protein sequence ID" value="ENSCSAP00000018090.1"/>
    <property type="gene ID" value="ENSCSAG00000018553.1"/>
</dbReference>
<reference evidence="2" key="3">
    <citation type="submission" date="2025-09" db="UniProtKB">
        <authorList>
            <consortium name="Ensembl"/>
        </authorList>
    </citation>
    <scope>IDENTIFICATION</scope>
</reference>
<feature type="region of interest" description="Disordered" evidence="1">
    <location>
        <begin position="41"/>
        <end position="61"/>
    </location>
</feature>
<evidence type="ECO:0000313" key="2">
    <source>
        <dbReference type="Ensembl" id="ENSCSAP00000018090.1"/>
    </source>
</evidence>
<dbReference type="EMBL" id="AQIB01087429">
    <property type="status" value="NOT_ANNOTATED_CDS"/>
    <property type="molecule type" value="Genomic_DNA"/>
</dbReference>
<evidence type="ECO:0000313" key="3">
    <source>
        <dbReference type="Proteomes" id="UP000029965"/>
    </source>
</evidence>